<feature type="transmembrane region" description="Helical" evidence="10">
    <location>
        <begin position="773"/>
        <end position="796"/>
    </location>
</feature>
<evidence type="ECO:0000256" key="10">
    <source>
        <dbReference type="SAM" id="Phobius"/>
    </source>
</evidence>
<evidence type="ECO:0000256" key="4">
    <source>
        <dbReference type="ARBA" id="ARBA00022670"/>
    </source>
</evidence>
<name>A0A226F304_FOLCA</name>
<feature type="domain" description="Peptidase M13 C-terminal" evidence="11">
    <location>
        <begin position="526"/>
        <end position="726"/>
    </location>
</feature>
<keyword evidence="14" id="KW-1185">Reference proteome</keyword>
<dbReference type="PRINTS" id="PR00786">
    <property type="entry name" value="NEPRILYSIN"/>
</dbReference>
<keyword evidence="5" id="KW-0479">Metal-binding</keyword>
<proteinExistence type="inferred from homology"/>
<dbReference type="AlphaFoldDB" id="A0A226F304"/>
<dbReference type="GO" id="GO:0016485">
    <property type="term" value="P:protein processing"/>
    <property type="evidence" value="ECO:0007669"/>
    <property type="project" value="TreeGrafter"/>
</dbReference>
<evidence type="ECO:0000259" key="11">
    <source>
        <dbReference type="Pfam" id="PF01431"/>
    </source>
</evidence>
<evidence type="ECO:0000256" key="7">
    <source>
        <dbReference type="ARBA" id="ARBA00022833"/>
    </source>
</evidence>
<dbReference type="CDD" id="cd08662">
    <property type="entry name" value="M13"/>
    <property type="match status" value="1"/>
</dbReference>
<evidence type="ECO:0000256" key="6">
    <source>
        <dbReference type="ARBA" id="ARBA00022801"/>
    </source>
</evidence>
<evidence type="ECO:0000256" key="8">
    <source>
        <dbReference type="ARBA" id="ARBA00023049"/>
    </source>
</evidence>
<comment type="caution">
    <text evidence="13">The sequence shown here is derived from an EMBL/GenBank/DDBJ whole genome shotgun (WGS) entry which is preliminary data.</text>
</comment>
<accession>A0A226F304</accession>
<dbReference type="Proteomes" id="UP000198287">
    <property type="component" value="Unassembled WGS sequence"/>
</dbReference>
<dbReference type="PANTHER" id="PTHR11733">
    <property type="entry name" value="ZINC METALLOPROTEASE FAMILY M13 NEPRILYSIN-RELATED"/>
    <property type="match status" value="1"/>
</dbReference>
<dbReference type="OMA" id="TTRNRMM"/>
<comment type="similarity">
    <text evidence="3">Belongs to the peptidase M13 family.</text>
</comment>
<dbReference type="InterPro" id="IPR024079">
    <property type="entry name" value="MetalloPept_cat_dom_sf"/>
</dbReference>
<keyword evidence="4" id="KW-0645">Protease</keyword>
<evidence type="ECO:0000256" key="9">
    <source>
        <dbReference type="SAM" id="MobiDB-lite"/>
    </source>
</evidence>
<protein>
    <submittedName>
        <fullName evidence="13">Membrane metallo-endopeptidase-like 1</fullName>
    </submittedName>
</protein>
<dbReference type="SUPFAM" id="SSF55486">
    <property type="entry name" value="Metalloproteases ('zincins'), catalytic domain"/>
    <property type="match status" value="1"/>
</dbReference>
<dbReference type="Pfam" id="PF01431">
    <property type="entry name" value="Peptidase_M13"/>
    <property type="match status" value="1"/>
</dbReference>
<gene>
    <name evidence="13" type="ORF">Fcan01_02523</name>
</gene>
<feature type="domain" description="Peptidase M13 N-terminal" evidence="12">
    <location>
        <begin position="76"/>
        <end position="465"/>
    </location>
</feature>
<evidence type="ECO:0000256" key="2">
    <source>
        <dbReference type="ARBA" id="ARBA00004401"/>
    </source>
</evidence>
<dbReference type="OrthoDB" id="6475849at2759"/>
<evidence type="ECO:0000259" key="12">
    <source>
        <dbReference type="Pfam" id="PF05649"/>
    </source>
</evidence>
<evidence type="ECO:0000313" key="14">
    <source>
        <dbReference type="Proteomes" id="UP000198287"/>
    </source>
</evidence>
<dbReference type="PANTHER" id="PTHR11733:SF133">
    <property type="entry name" value="PHOSPHATE-REGULATING NEUTRAL ENDOPEPTIDASE PHEX"/>
    <property type="match status" value="1"/>
</dbReference>
<dbReference type="InterPro" id="IPR042089">
    <property type="entry name" value="Peptidase_M13_dom_2"/>
</dbReference>
<keyword evidence="8" id="KW-0482">Metalloprotease</keyword>
<dbReference type="Gene3D" id="1.10.1380.10">
    <property type="entry name" value="Neutral endopeptidase , domain2"/>
    <property type="match status" value="1"/>
</dbReference>
<keyword evidence="10" id="KW-0472">Membrane</keyword>
<dbReference type="GO" id="GO:0005886">
    <property type="term" value="C:plasma membrane"/>
    <property type="evidence" value="ECO:0007669"/>
    <property type="project" value="UniProtKB-SubCell"/>
</dbReference>
<dbReference type="EMBL" id="LNIX01000001">
    <property type="protein sequence ID" value="OXA63794.1"/>
    <property type="molecule type" value="Genomic_DNA"/>
</dbReference>
<dbReference type="InterPro" id="IPR000718">
    <property type="entry name" value="Peptidase_M13"/>
</dbReference>
<reference evidence="13 14" key="1">
    <citation type="submission" date="2015-12" db="EMBL/GenBank/DDBJ databases">
        <title>The genome of Folsomia candida.</title>
        <authorList>
            <person name="Faddeeva A."/>
            <person name="Derks M.F."/>
            <person name="Anvar Y."/>
            <person name="Smit S."/>
            <person name="Van Straalen N."/>
            <person name="Roelofs D."/>
        </authorList>
    </citation>
    <scope>NUCLEOTIDE SEQUENCE [LARGE SCALE GENOMIC DNA]</scope>
    <source>
        <strain evidence="13 14">VU population</strain>
        <tissue evidence="13">Whole body</tissue>
    </source>
</reference>
<dbReference type="InterPro" id="IPR008753">
    <property type="entry name" value="Peptidase_M13_N"/>
</dbReference>
<comment type="cofactor">
    <cofactor evidence="1">
        <name>Zn(2+)</name>
        <dbReference type="ChEBI" id="CHEBI:29105"/>
    </cofactor>
</comment>
<keyword evidence="7" id="KW-0862">Zinc</keyword>
<feature type="transmembrane region" description="Helical" evidence="10">
    <location>
        <begin position="12"/>
        <end position="34"/>
    </location>
</feature>
<dbReference type="GO" id="GO:0004222">
    <property type="term" value="F:metalloendopeptidase activity"/>
    <property type="evidence" value="ECO:0007669"/>
    <property type="project" value="InterPro"/>
</dbReference>
<keyword evidence="10" id="KW-1133">Transmembrane helix</keyword>
<evidence type="ECO:0000313" key="13">
    <source>
        <dbReference type="EMBL" id="OXA63794.1"/>
    </source>
</evidence>
<feature type="region of interest" description="Disordered" evidence="9">
    <location>
        <begin position="708"/>
        <end position="734"/>
    </location>
</feature>
<comment type="subcellular location">
    <subcellularLocation>
        <location evidence="2">Cell membrane</location>
        <topology evidence="2">Single-pass type II membrane protein</topology>
    </subcellularLocation>
</comment>
<sequence length="798" mass="90749">MGGIGKNVKLLIIVAVVIGAVAIGLLVSTVVLGVRLKNKSDELTDLQNSQPKYCTNPECVRAAGNMIQGMDLVMNPCTDFYQFSCGAWVKQNPIPDTSSSWNQFNILREQLSRDVRGILESDIDDIDPEPVKLAKTFYKSCMEQNTTDQLELHSLIEEFLKVEDARVDLGLKLAELRRRIGAPIIANMYVELDEENASKYIIYVDQPTFGINRAFLVNTPHPTRQAYRSLIEQTWPLVYPLPETNYSKIADDILEFETRIAEVTAPPEKRRNRTELYNLMNIREFGEHTVNASSHINWEVYVTEMFKDVVESHDLDLGPIPDLNLVVRDISYFTEFGHVLSQTNIETIVNYLRWRLIYGLGNDVSGKLRDLFFDFTKKTQGTMYPSPMWKICSDKANSFFGMAISRNYVQEVLSEDFQQKMGELIRNIQDAMYENIDTVEWISSSDTREKAKEKARKMKEFVGYPDWLLNNSTALDHHYKGLLVSSPNNHFHNYLNISYWRNMEGLRRLKDDRDTNRWITDPTVVNAFYSSTYNSISFPAGILQPPFYFTGNPIQAINYGAIGMVIAHEITHGFDDRGRQSDGDGNLINWWDEGTINHYVERTKCFINQYSEYTAEEANNLKLNGNNTLGENIADNSLATSFNAYKAFIRQHGTEPRLPGLDYTPEQLFFIAFAQIWCGSYTPLGMENQILTGAHSPNRFRVQGVLQNSRASSNKGPHPNGTKMTPVSKPSKGVNSRQFTPQTFLESIPKAVEIAGVGLLFIRTVSIGTSLPILYPIFVPPLFILFLVVLFLPGFINF</sequence>
<dbReference type="Gene3D" id="3.40.390.10">
    <property type="entry name" value="Collagenase (Catalytic Domain)"/>
    <property type="match status" value="1"/>
</dbReference>
<evidence type="ECO:0000256" key="5">
    <source>
        <dbReference type="ARBA" id="ARBA00022723"/>
    </source>
</evidence>
<keyword evidence="10" id="KW-0812">Transmembrane</keyword>
<keyword evidence="6" id="KW-0378">Hydrolase</keyword>
<evidence type="ECO:0000256" key="3">
    <source>
        <dbReference type="ARBA" id="ARBA00007357"/>
    </source>
</evidence>
<dbReference type="InterPro" id="IPR018497">
    <property type="entry name" value="Peptidase_M13_C"/>
</dbReference>
<dbReference type="Pfam" id="PF05649">
    <property type="entry name" value="Peptidase_M13_N"/>
    <property type="match status" value="1"/>
</dbReference>
<organism evidence="13 14">
    <name type="scientific">Folsomia candida</name>
    <name type="common">Springtail</name>
    <dbReference type="NCBI Taxonomy" id="158441"/>
    <lineage>
        <taxon>Eukaryota</taxon>
        <taxon>Metazoa</taxon>
        <taxon>Ecdysozoa</taxon>
        <taxon>Arthropoda</taxon>
        <taxon>Hexapoda</taxon>
        <taxon>Collembola</taxon>
        <taxon>Entomobryomorpha</taxon>
        <taxon>Isotomoidea</taxon>
        <taxon>Isotomidae</taxon>
        <taxon>Proisotominae</taxon>
        <taxon>Folsomia</taxon>
    </lineage>
</organism>
<dbReference type="GO" id="GO:0046872">
    <property type="term" value="F:metal ion binding"/>
    <property type="evidence" value="ECO:0007669"/>
    <property type="project" value="UniProtKB-KW"/>
</dbReference>
<dbReference type="PROSITE" id="PS51885">
    <property type="entry name" value="NEPRILYSIN"/>
    <property type="match status" value="1"/>
</dbReference>
<evidence type="ECO:0000256" key="1">
    <source>
        <dbReference type="ARBA" id="ARBA00001947"/>
    </source>
</evidence>